<keyword evidence="6" id="KW-0830">Ubiquinone</keyword>
<dbReference type="SUPFAM" id="SSF53335">
    <property type="entry name" value="S-adenosyl-L-methionine-dependent methyltransferases"/>
    <property type="match status" value="1"/>
</dbReference>
<comment type="cofactor">
    <cofactor evidence="5">
        <name>Mg(2+)</name>
        <dbReference type="ChEBI" id="CHEBI:18420"/>
    </cofactor>
</comment>
<keyword evidence="3 5" id="KW-0831">Ubiquinone biosynthesis</keyword>
<feature type="binding site" evidence="5">
    <location>
        <position position="202"/>
    </location>
    <ligand>
        <name>Mg(2+)</name>
        <dbReference type="ChEBI" id="CHEBI:18420"/>
    </ligand>
</feature>
<dbReference type="InterPro" id="IPR029063">
    <property type="entry name" value="SAM-dependent_MTases_sf"/>
</dbReference>
<keyword evidence="4 5" id="KW-0949">S-adenosyl-L-methionine</keyword>
<dbReference type="Proteomes" id="UP000244309">
    <property type="component" value="Unassembled WGS sequence"/>
</dbReference>
<organism evidence="6 7">
    <name type="scientific">Candidozyma haemuli</name>
    <dbReference type="NCBI Taxonomy" id="45357"/>
    <lineage>
        <taxon>Eukaryota</taxon>
        <taxon>Fungi</taxon>
        <taxon>Dikarya</taxon>
        <taxon>Ascomycota</taxon>
        <taxon>Saccharomycotina</taxon>
        <taxon>Pichiomycetes</taxon>
        <taxon>Metschnikowiaceae</taxon>
        <taxon>Candidozyma</taxon>
    </lineage>
</organism>
<keyword evidence="2 5" id="KW-0808">Transferase</keyword>
<dbReference type="InterPro" id="IPR010233">
    <property type="entry name" value="UbiG_MeTrfase"/>
</dbReference>
<comment type="catalytic activity">
    <reaction evidence="5">
        <text>a 3,4-dihydroxy-5-(all-trans-polyprenyl)benzoate + S-adenosyl-L-methionine = a 4-hydroxy-3-methoxy-5-(all-trans-polyprenyl)benzoate + S-adenosyl-L-homocysteine + H(+)</text>
        <dbReference type="Rhea" id="RHEA:44452"/>
        <dbReference type="Rhea" id="RHEA-COMP:10930"/>
        <dbReference type="Rhea" id="RHEA-COMP:10931"/>
        <dbReference type="ChEBI" id="CHEBI:15378"/>
        <dbReference type="ChEBI" id="CHEBI:57856"/>
        <dbReference type="ChEBI" id="CHEBI:59789"/>
        <dbReference type="ChEBI" id="CHEBI:64694"/>
        <dbReference type="ChEBI" id="CHEBI:84443"/>
        <dbReference type="EC" id="2.1.1.114"/>
    </reaction>
</comment>
<dbReference type="STRING" id="45357.A0A2V1AV96"/>
<comment type="pathway">
    <text evidence="5">Cofactor biosynthesis; ubiquinone biosynthesis.</text>
</comment>
<dbReference type="GO" id="GO:0046872">
    <property type="term" value="F:metal ion binding"/>
    <property type="evidence" value="ECO:0007669"/>
    <property type="project" value="UniProtKB-KW"/>
</dbReference>
<feature type="binding site" evidence="5">
    <location>
        <position position="153"/>
    </location>
    <ligand>
        <name>S-adenosyl-L-methionine</name>
        <dbReference type="ChEBI" id="CHEBI:59789"/>
    </ligand>
</feature>
<evidence type="ECO:0000313" key="7">
    <source>
        <dbReference type="Proteomes" id="UP000244309"/>
    </source>
</evidence>
<dbReference type="EC" id="2.1.1.64" evidence="5"/>
<gene>
    <name evidence="5" type="primary">COQ3</name>
    <name evidence="6" type="ORF">CXQ85_000735</name>
</gene>
<dbReference type="HAMAP" id="MF_00472">
    <property type="entry name" value="UbiG"/>
    <property type="match status" value="1"/>
</dbReference>
<sequence>MLGRFRPSLARTLPRTALRQLSSSGTTYNTRASEEEVSHFNALASSWWDVEGPQRILHKMNLLRMDFVNDMIRSHLKLNQGIDDPEEQVYMPPFNVNLLPKPVRARILQEQEARRDEMLNARRLRALDVGCGGGIFSESLARLPYVESVKGIDLSPDVITAAEWHRKQDPALEGKLTYQLQAVGDVPKKEKYDVVTAFEMLEHVPYPSEILNELFQRVEDGGWVFVSTINRDFVSWFTTIFMAESALGIVPKGTHTLEKYINEEEIRDWFSKSKHAQTFRHVKSKGSFYLPSCGWSFSDHPGTGNYFMAFQKVK</sequence>
<comment type="subunit">
    <text evidence="5">Component of a multi-subunit COQ enzyme complex, composed of at least COQ3, COQ4, COQ5, COQ6, COQ7 and COQ9.</text>
</comment>
<dbReference type="GO" id="GO:0031314">
    <property type="term" value="C:extrinsic component of mitochondrial inner membrane"/>
    <property type="evidence" value="ECO:0007669"/>
    <property type="project" value="UniProtKB-UniRule"/>
</dbReference>
<evidence type="ECO:0000256" key="3">
    <source>
        <dbReference type="ARBA" id="ARBA00022688"/>
    </source>
</evidence>
<comment type="catalytic activity">
    <reaction evidence="5">
        <text>a 3-demethylubiquinol + S-adenosyl-L-methionine = a ubiquinol + S-adenosyl-L-homocysteine + H(+)</text>
        <dbReference type="Rhea" id="RHEA:44380"/>
        <dbReference type="Rhea" id="RHEA-COMP:9566"/>
        <dbReference type="Rhea" id="RHEA-COMP:10914"/>
        <dbReference type="ChEBI" id="CHEBI:15378"/>
        <dbReference type="ChEBI" id="CHEBI:17976"/>
        <dbReference type="ChEBI" id="CHEBI:57856"/>
        <dbReference type="ChEBI" id="CHEBI:59789"/>
        <dbReference type="ChEBI" id="CHEBI:84422"/>
        <dbReference type="EC" id="2.1.1.64"/>
    </reaction>
</comment>
<accession>A0A2V1AV96</accession>
<dbReference type="GO" id="GO:0120537">
    <property type="term" value="F:3-demethylubiquinone 3-O-methyltransferase activity"/>
    <property type="evidence" value="ECO:0007669"/>
    <property type="project" value="RHEA"/>
</dbReference>
<dbReference type="PANTHER" id="PTHR43464">
    <property type="entry name" value="METHYLTRANSFERASE"/>
    <property type="match status" value="1"/>
</dbReference>
<dbReference type="NCBIfam" id="TIGR01983">
    <property type="entry name" value="UbiG"/>
    <property type="match status" value="1"/>
</dbReference>
<protein>
    <recommendedName>
        <fullName evidence="5">Ubiquinone biosynthesis O-methyltransferase, mitochondrial</fullName>
    </recommendedName>
    <alternativeName>
        <fullName evidence="5">3,4-dihydroxy-5-hexaprenylbenzoate methyltransferase</fullName>
    </alternativeName>
    <alternativeName>
        <fullName evidence="5">3-demethylubiquinol 3-O-methyltransferase</fullName>
    </alternativeName>
    <alternativeName>
        <fullName evidence="5">3-demethylubiquinone 3-O-methyltransferase</fullName>
    </alternativeName>
    <alternativeName>
        <fullName evidence="5">3-demethylubiquinone-6 3-O-methyltransferase</fullName>
    </alternativeName>
    <alternativeName>
        <fullName evidence="5">Hexaprenyldihydroxybenzoate methyltransferase</fullName>
    </alternativeName>
    <alternativeName>
        <fullName evidence="5">Polyprenyldihydroxybenzoate methyltransferase</fullName>
        <shortName evidence="5">DHHB methyltransferase</shortName>
        <shortName evidence="5">DHHB-MT</shortName>
        <shortName evidence="5">DHHB-MTase</shortName>
        <ecNumber evidence="5">2.1.1.-</ecNumber>
        <ecNumber evidence="5">2.1.1.114</ecNumber>
        <ecNumber evidence="5">2.1.1.64</ecNumber>
    </alternativeName>
</protein>
<keyword evidence="5" id="KW-0472">Membrane</keyword>
<comment type="function">
    <text evidence="5">O-methyltransferase required for two non-consecutive steps during ubiquinone biosynthesis. Catalyzes the 2 O-methylation of 3,4-dihydroxy-5-(all-trans-polyprenyl)benzoic acid into 4-hydroxy-3-methoxy-5-(all-trans-polyprenyl)benzoic acid. Also catalyzes the last step of ubiquinone biosynthesis by mediating methylation of 3-demethylubiquinone into ubiquinone. Also able to mediate the methylation of 3-demethylubiquinol into ubiquinol.</text>
</comment>
<dbReference type="CDD" id="cd02440">
    <property type="entry name" value="AdoMet_MTases"/>
    <property type="match status" value="1"/>
</dbReference>
<dbReference type="OrthoDB" id="3265906at2759"/>
<dbReference type="PANTHER" id="PTHR43464:SF19">
    <property type="entry name" value="UBIQUINONE BIOSYNTHESIS O-METHYLTRANSFERASE, MITOCHONDRIAL"/>
    <property type="match status" value="1"/>
</dbReference>
<dbReference type="Pfam" id="PF13489">
    <property type="entry name" value="Methyltransf_23"/>
    <property type="match status" value="1"/>
</dbReference>
<name>A0A2V1AV96_9ASCO</name>
<dbReference type="EMBL" id="PKFO01000005">
    <property type="protein sequence ID" value="PVH21745.1"/>
    <property type="molecule type" value="Genomic_DNA"/>
</dbReference>
<dbReference type="EC" id="2.1.1.-" evidence="5"/>
<proteinExistence type="inferred from homology"/>
<feature type="binding site" evidence="5">
    <location>
        <position position="198"/>
    </location>
    <ligand>
        <name>S-adenosyl-L-methionine</name>
        <dbReference type="ChEBI" id="CHEBI:59789"/>
    </ligand>
</feature>
<keyword evidence="5" id="KW-0460">Magnesium</keyword>
<feature type="binding site" evidence="5">
    <location>
        <position position="199"/>
    </location>
    <ligand>
        <name>Mg(2+)</name>
        <dbReference type="ChEBI" id="CHEBI:18420"/>
    </ligand>
</feature>
<dbReference type="UniPathway" id="UPA00232"/>
<feature type="binding site" evidence="5">
    <location>
        <position position="203"/>
    </location>
    <ligand>
        <name>Mg(2+)</name>
        <dbReference type="ChEBI" id="CHEBI:18420"/>
    </ligand>
</feature>
<evidence type="ECO:0000256" key="5">
    <source>
        <dbReference type="HAMAP-Rule" id="MF_03190"/>
    </source>
</evidence>
<comment type="similarity">
    <text evidence="5">Belongs to the class I-like SAM-binding methyltransferase superfamily. UbiG/COQ3 family.</text>
</comment>
<dbReference type="Gene3D" id="3.40.50.150">
    <property type="entry name" value="Vaccinia Virus protein VP39"/>
    <property type="match status" value="1"/>
</dbReference>
<evidence type="ECO:0000256" key="4">
    <source>
        <dbReference type="ARBA" id="ARBA00022691"/>
    </source>
</evidence>
<keyword evidence="5" id="KW-0479">Metal-binding</keyword>
<feature type="binding site" evidence="5">
    <location>
        <position position="130"/>
    </location>
    <ligand>
        <name>S-adenosyl-L-methionine</name>
        <dbReference type="ChEBI" id="CHEBI:59789"/>
    </ligand>
</feature>
<keyword evidence="7" id="KW-1185">Reference proteome</keyword>
<dbReference type="VEuPathDB" id="FungiDB:CXQ85_000735"/>
<feature type="binding site" evidence="5">
    <location>
        <position position="64"/>
    </location>
    <ligand>
        <name>S-adenosyl-L-methionine</name>
        <dbReference type="ChEBI" id="CHEBI:59789"/>
    </ligand>
</feature>
<dbReference type="GO" id="GO:0010420">
    <property type="term" value="F:polyprenyldihydroxybenzoate methyltransferase activity"/>
    <property type="evidence" value="ECO:0007669"/>
    <property type="project" value="UniProtKB-UniRule"/>
</dbReference>
<dbReference type="GO" id="GO:0061542">
    <property type="term" value="F:3-demethylubiquinol 3-O-methyltransferase activity"/>
    <property type="evidence" value="ECO:0007669"/>
    <property type="project" value="UniProtKB-UniRule"/>
</dbReference>
<dbReference type="GO" id="GO:0032259">
    <property type="term" value="P:methylation"/>
    <property type="evidence" value="ECO:0007669"/>
    <property type="project" value="UniProtKB-KW"/>
</dbReference>
<evidence type="ECO:0000256" key="1">
    <source>
        <dbReference type="ARBA" id="ARBA00022603"/>
    </source>
</evidence>
<keyword evidence="5" id="KW-0496">Mitochondrion</keyword>
<dbReference type="EC" id="2.1.1.114" evidence="5"/>
<reference evidence="6 7" key="1">
    <citation type="submission" date="2017-12" db="EMBL/GenBank/DDBJ databases">
        <title>Genome Sequence of a Multidrug-Resistant Candida haemulonii Isolate from a Patient with Chronic Leg Ulcers in Israel.</title>
        <authorList>
            <person name="Chow N.A."/>
            <person name="Gade L."/>
            <person name="Batra D."/>
            <person name="Rowe L.A."/>
            <person name="Ben-Ami R."/>
            <person name="Loparev V.N."/>
            <person name="Litvintseva A.P."/>
        </authorList>
    </citation>
    <scope>NUCLEOTIDE SEQUENCE [LARGE SCALE GENOMIC DNA]</scope>
    <source>
        <strain evidence="6 7">B11899</strain>
    </source>
</reference>
<evidence type="ECO:0000256" key="2">
    <source>
        <dbReference type="ARBA" id="ARBA00022679"/>
    </source>
</evidence>
<keyword evidence="5" id="KW-0999">Mitochondrion inner membrane</keyword>
<evidence type="ECO:0000313" key="6">
    <source>
        <dbReference type="EMBL" id="PVH21745.1"/>
    </source>
</evidence>
<keyword evidence="1 5" id="KW-0489">Methyltransferase</keyword>
<comment type="caution">
    <text evidence="6">The sequence shown here is derived from an EMBL/GenBank/DDBJ whole genome shotgun (WGS) entry which is preliminary data.</text>
</comment>
<comment type="subcellular location">
    <subcellularLocation>
        <location evidence="5">Mitochondrion inner membrane</location>
        <topology evidence="5">Peripheral membrane protein</topology>
        <orientation evidence="5">Matrix side</orientation>
    </subcellularLocation>
</comment>
<comment type="catalytic activity">
    <reaction evidence="5">
        <text>a 3-demethylubiquinone + S-adenosyl-L-methionine = a ubiquinone + S-adenosyl-L-homocysteine</text>
        <dbReference type="Rhea" id="RHEA:81215"/>
        <dbReference type="Rhea" id="RHEA-COMP:9565"/>
        <dbReference type="Rhea" id="RHEA-COMP:19654"/>
        <dbReference type="ChEBI" id="CHEBI:16389"/>
        <dbReference type="ChEBI" id="CHEBI:57856"/>
        <dbReference type="ChEBI" id="CHEBI:59789"/>
        <dbReference type="ChEBI" id="CHEBI:231825"/>
    </reaction>
</comment>
<dbReference type="AlphaFoldDB" id="A0A2V1AV96"/>